<dbReference type="PROSITE" id="PS51192">
    <property type="entry name" value="HELICASE_ATP_BIND_1"/>
    <property type="match status" value="1"/>
</dbReference>
<name>A0A8K0HWE4_COCNU</name>
<dbReference type="GO" id="GO:0016787">
    <property type="term" value="F:hydrolase activity"/>
    <property type="evidence" value="ECO:0007669"/>
    <property type="project" value="UniProtKB-KW"/>
</dbReference>
<dbReference type="SMART" id="SM00487">
    <property type="entry name" value="DEXDc"/>
    <property type="match status" value="1"/>
</dbReference>
<dbReference type="GO" id="GO:0000105">
    <property type="term" value="P:L-histidine biosynthetic process"/>
    <property type="evidence" value="ECO:0007669"/>
    <property type="project" value="UniProtKB-KW"/>
</dbReference>
<dbReference type="InterPro" id="IPR048333">
    <property type="entry name" value="HA2_WH"/>
</dbReference>
<dbReference type="CDD" id="cd18791">
    <property type="entry name" value="SF2_C_RHA"/>
    <property type="match status" value="1"/>
</dbReference>
<dbReference type="GO" id="GO:0006397">
    <property type="term" value="P:mRNA processing"/>
    <property type="evidence" value="ECO:0007669"/>
    <property type="project" value="UniProtKB-KW"/>
</dbReference>
<dbReference type="SUPFAM" id="SSF51366">
    <property type="entry name" value="Ribulose-phoshate binding barrel"/>
    <property type="match status" value="1"/>
</dbReference>
<dbReference type="Gene3D" id="1.20.120.1080">
    <property type="match status" value="1"/>
</dbReference>
<dbReference type="Pfam" id="PF04408">
    <property type="entry name" value="WHD_HA2"/>
    <property type="match status" value="1"/>
</dbReference>
<keyword evidence="10" id="KW-0028">Amino-acid biosynthesis</keyword>
<evidence type="ECO:0000313" key="15">
    <source>
        <dbReference type="EMBL" id="KAG1327794.1"/>
    </source>
</evidence>
<dbReference type="GO" id="GO:0045943">
    <property type="term" value="P:positive regulation of transcription by RNA polymerase I"/>
    <property type="evidence" value="ECO:0007669"/>
    <property type="project" value="TreeGrafter"/>
</dbReference>
<reference evidence="15" key="2">
    <citation type="submission" date="2019-07" db="EMBL/GenBank/DDBJ databases">
        <authorList>
            <person name="Yang Y."/>
            <person name="Bocs S."/>
            <person name="Baudouin L."/>
        </authorList>
    </citation>
    <scope>NUCLEOTIDE SEQUENCE</scope>
    <source>
        <tissue evidence="15">Spear leaf of Hainan Tall coconut</tissue>
    </source>
</reference>
<dbReference type="GO" id="GO:0008380">
    <property type="term" value="P:RNA splicing"/>
    <property type="evidence" value="ECO:0007669"/>
    <property type="project" value="UniProtKB-KW"/>
</dbReference>
<feature type="transmembrane region" description="Helical" evidence="12">
    <location>
        <begin position="134"/>
        <end position="156"/>
    </location>
</feature>
<evidence type="ECO:0000256" key="5">
    <source>
        <dbReference type="ARBA" id="ARBA00022801"/>
    </source>
</evidence>
<keyword evidence="10" id="KW-0368">Histidine biosynthesis</keyword>
<keyword evidence="5" id="KW-0378">Hydrolase</keyword>
<keyword evidence="6 15" id="KW-0347">Helicase</keyword>
<feature type="region of interest" description="Disordered" evidence="11">
    <location>
        <begin position="188"/>
        <end position="210"/>
    </location>
</feature>
<dbReference type="InterPro" id="IPR027417">
    <property type="entry name" value="P-loop_NTPase"/>
</dbReference>
<evidence type="ECO:0000256" key="10">
    <source>
        <dbReference type="RuleBase" id="RU003657"/>
    </source>
</evidence>
<accession>A0A8K0HWE4</accession>
<evidence type="ECO:0000259" key="13">
    <source>
        <dbReference type="PROSITE" id="PS51192"/>
    </source>
</evidence>
<keyword evidence="16" id="KW-1185">Reference proteome</keyword>
<dbReference type="EC" id="3.6.4.13" evidence="1"/>
<keyword evidence="4" id="KW-0547">Nucleotide-binding</keyword>
<dbReference type="AlphaFoldDB" id="A0A8K0HWE4"/>
<organism evidence="15 16">
    <name type="scientific">Cocos nucifera</name>
    <name type="common">Coconut palm</name>
    <dbReference type="NCBI Taxonomy" id="13894"/>
    <lineage>
        <taxon>Eukaryota</taxon>
        <taxon>Viridiplantae</taxon>
        <taxon>Streptophyta</taxon>
        <taxon>Embryophyta</taxon>
        <taxon>Tracheophyta</taxon>
        <taxon>Spermatophyta</taxon>
        <taxon>Magnoliopsida</taxon>
        <taxon>Liliopsida</taxon>
        <taxon>Arecaceae</taxon>
        <taxon>Arecoideae</taxon>
        <taxon>Cocoseae</taxon>
        <taxon>Attaleinae</taxon>
        <taxon>Cocos</taxon>
    </lineage>
</organism>
<evidence type="ECO:0000256" key="7">
    <source>
        <dbReference type="ARBA" id="ARBA00022840"/>
    </source>
</evidence>
<dbReference type="Pfam" id="PF00977">
    <property type="entry name" value="His_biosynth"/>
    <property type="match status" value="1"/>
</dbReference>
<evidence type="ECO:0000256" key="2">
    <source>
        <dbReference type="ARBA" id="ARBA00022664"/>
    </source>
</evidence>
<dbReference type="InterPro" id="IPR006062">
    <property type="entry name" value="His_biosynth"/>
</dbReference>
<evidence type="ECO:0000313" key="16">
    <source>
        <dbReference type="Proteomes" id="UP000797356"/>
    </source>
</evidence>
<evidence type="ECO:0000256" key="12">
    <source>
        <dbReference type="SAM" id="Phobius"/>
    </source>
</evidence>
<dbReference type="Pfam" id="PF10173">
    <property type="entry name" value="Mit_KHE1"/>
    <property type="match status" value="1"/>
</dbReference>
<feature type="domain" description="Helicase C-terminal" evidence="14">
    <location>
        <begin position="617"/>
        <end position="791"/>
    </location>
</feature>
<comment type="catalytic activity">
    <reaction evidence="9">
        <text>ATP + H2O = ADP + phosphate + H(+)</text>
        <dbReference type="Rhea" id="RHEA:13065"/>
        <dbReference type="ChEBI" id="CHEBI:15377"/>
        <dbReference type="ChEBI" id="CHEBI:15378"/>
        <dbReference type="ChEBI" id="CHEBI:30616"/>
        <dbReference type="ChEBI" id="CHEBI:43474"/>
        <dbReference type="ChEBI" id="CHEBI:456216"/>
        <dbReference type="EC" id="3.6.4.13"/>
    </reaction>
</comment>
<dbReference type="PANTHER" id="PTHR18934:SF118">
    <property type="entry name" value="ATP-DEPENDENT RNA HELICASE DHX33"/>
    <property type="match status" value="1"/>
</dbReference>
<dbReference type="SUPFAM" id="SSF52540">
    <property type="entry name" value="P-loop containing nucleoside triphosphate hydrolases"/>
    <property type="match status" value="2"/>
</dbReference>
<dbReference type="FunFam" id="3.40.50.300:FF:005418">
    <property type="entry name" value="Uncharacterized protein"/>
    <property type="match status" value="1"/>
</dbReference>
<dbReference type="GO" id="GO:0003724">
    <property type="term" value="F:RNA helicase activity"/>
    <property type="evidence" value="ECO:0007669"/>
    <property type="project" value="UniProtKB-EC"/>
</dbReference>
<keyword evidence="12" id="KW-1133">Transmembrane helix</keyword>
<keyword evidence="2" id="KW-0507">mRNA processing</keyword>
<gene>
    <name evidence="15" type="ORF">COCNU_01G017280</name>
</gene>
<comment type="similarity">
    <text evidence="10">Belongs to the HisA/HisF family.</text>
</comment>
<dbReference type="SMART" id="SM00490">
    <property type="entry name" value="HELICc"/>
    <property type="match status" value="1"/>
</dbReference>
<dbReference type="GO" id="GO:0003725">
    <property type="term" value="F:double-stranded RNA binding"/>
    <property type="evidence" value="ECO:0007669"/>
    <property type="project" value="TreeGrafter"/>
</dbReference>
<dbReference type="SMART" id="SM00847">
    <property type="entry name" value="HA2"/>
    <property type="match status" value="1"/>
</dbReference>
<comment type="caution">
    <text evidence="15">The sequence shown here is derived from an EMBL/GenBank/DDBJ whole genome shotgun (WGS) entry which is preliminary data.</text>
</comment>
<dbReference type="OrthoDB" id="10253254at2759"/>
<dbReference type="InterPro" id="IPR011060">
    <property type="entry name" value="RibuloseP-bd_barrel"/>
</dbReference>
<keyword evidence="12" id="KW-0472">Membrane</keyword>
<dbReference type="Pfam" id="PF21010">
    <property type="entry name" value="HA2_C"/>
    <property type="match status" value="1"/>
</dbReference>
<evidence type="ECO:0000256" key="9">
    <source>
        <dbReference type="ARBA" id="ARBA00047984"/>
    </source>
</evidence>
<feature type="domain" description="Helicase ATP-binding" evidence="13">
    <location>
        <begin position="387"/>
        <end position="594"/>
    </location>
</feature>
<dbReference type="InterPro" id="IPR013785">
    <property type="entry name" value="Aldolase_TIM"/>
</dbReference>
<evidence type="ECO:0000256" key="4">
    <source>
        <dbReference type="ARBA" id="ARBA00022741"/>
    </source>
</evidence>
<evidence type="ECO:0000256" key="3">
    <source>
        <dbReference type="ARBA" id="ARBA00022728"/>
    </source>
</evidence>
<dbReference type="InterPro" id="IPR014001">
    <property type="entry name" value="Helicase_ATP-bd"/>
</dbReference>
<evidence type="ECO:0000256" key="11">
    <source>
        <dbReference type="SAM" id="MobiDB-lite"/>
    </source>
</evidence>
<reference evidence="15" key="1">
    <citation type="journal article" date="2017" name="Gigascience">
        <title>The genome draft of coconut (Cocos nucifera).</title>
        <authorList>
            <person name="Xiao Y."/>
            <person name="Xu P."/>
            <person name="Fan H."/>
            <person name="Baudouin L."/>
            <person name="Xia W."/>
            <person name="Bocs S."/>
            <person name="Xu J."/>
            <person name="Li Q."/>
            <person name="Guo A."/>
            <person name="Zhou L."/>
            <person name="Li J."/>
            <person name="Wu Y."/>
            <person name="Ma Z."/>
            <person name="Armero A."/>
            <person name="Issali A.E."/>
            <person name="Liu N."/>
            <person name="Peng M."/>
            <person name="Yang Y."/>
        </authorList>
    </citation>
    <scope>NUCLEOTIDE SEQUENCE</scope>
    <source>
        <tissue evidence="15">Spear leaf of Hainan Tall coconut</tissue>
    </source>
</reference>
<dbReference type="GO" id="GO:0005681">
    <property type="term" value="C:spliceosomal complex"/>
    <property type="evidence" value="ECO:0007669"/>
    <property type="project" value="UniProtKB-KW"/>
</dbReference>
<proteinExistence type="inferred from homology"/>
<dbReference type="InterPro" id="IPR007502">
    <property type="entry name" value="Helicase-assoc_dom"/>
</dbReference>
<keyword evidence="8" id="KW-0508">mRNA splicing</keyword>
<evidence type="ECO:0000256" key="1">
    <source>
        <dbReference type="ARBA" id="ARBA00012552"/>
    </source>
</evidence>
<dbReference type="FunFam" id="1.20.120.1080:FF:000019">
    <property type="entry name" value="ATP-dependent RNA helicase DHX8"/>
    <property type="match status" value="1"/>
</dbReference>
<dbReference type="Pfam" id="PF00271">
    <property type="entry name" value="Helicase_C"/>
    <property type="match status" value="1"/>
</dbReference>
<dbReference type="InterPro" id="IPR011709">
    <property type="entry name" value="DEAD-box_helicase_OB_fold"/>
</dbReference>
<dbReference type="Gene3D" id="3.20.20.70">
    <property type="entry name" value="Aldolase class I"/>
    <property type="match status" value="1"/>
</dbReference>
<dbReference type="EMBL" id="CM017872">
    <property type="protein sequence ID" value="KAG1327794.1"/>
    <property type="molecule type" value="Genomic_DNA"/>
</dbReference>
<dbReference type="PROSITE" id="PS51194">
    <property type="entry name" value="HELICASE_CTER"/>
    <property type="match status" value="1"/>
</dbReference>
<dbReference type="GO" id="GO:0005524">
    <property type="term" value="F:ATP binding"/>
    <property type="evidence" value="ECO:0007669"/>
    <property type="project" value="UniProtKB-KW"/>
</dbReference>
<sequence>MRARLVVFPVKGRNWCFTRALDSVSGPESSSQSPVLKDLWRKISSHGRPAQEKAEIVVDFVADKMNRAWVGLEKAPAGTFKSKIHSLGLRLLSRVKPSEIFLKSVTKDVTKVEITYPSRGAAIHKRYFYGSVSLLPLTTVLAILPLPNIPFFWILFRAYSHWRALKGSERLLLLVSDCSRSWSLLRGSGKDNGSMEDSNCSPDNGYSNHSPDGAPESPWYVFSDGKMDLEWLKHLVHMIGKQRLILDLSCRKKDGKYAIVTDRWQKFSDVFLDEQTSEFLATYADEFLVHGVDVERKRLGIDEELVALLGCHSPIPVTYAGGVTTIADLERIKTAGKERVDVTVGSALDIFGGDLAYKEVVAWHDKRQWILEQRKSLPIASVERRIVDEVRKNDTLIIVGETGSGKTTQLPQFLCDAGFCKDGKVIGITQPRRVAAVTVAKRVAEECNVELGQKVGYSIRFEDVTSGSTRIKYMTDGLLLSNNISTYYDLINSFSSETYFANTPSYPIGKTFKIIEGRRKFARSRSSIKQQNFDIANANKSVVSDKEDKTQSFSTLRACQGAKFTSLKLIIMSASLDARGFSEYLGGAKAVHIQGRQHSVDILYTYQPEPDYMDATLITIFQIHLEEGPGDILAFLTGQEEIEAVERLVHERIHQLPEGSQQLITVPIYSSLPSEQQMNAFKPAPCGFRKVILATNIAETSVTIPGIKYVIDPGLVKARSYNPVTGMESLIIIPTSKAQALQRSGRAGREGPGKCFRLYPESEFGKLVDSTVPEIKRCNLSNVVLQLKALGVDDIIGFDFMEKPSRMAIVKSLEQLLLLGALTDDYKLSDPIGRQMARLPLDPMYSKALILAGEFKCMEEMLIVVAMLSVESIFYFPREKMEEAIVCNVSNLKALRYMLINFNANAKAARKRFSSPEGDHISLVNVYRASAECLEKSRAATSKEKTIEKALNKWCRENFINYRSLRHAQDVHSQIQGHVQQMGLSRSSCGDDMLQFRRCLTTSFFLNAALKQPDGSYRAMSSGQTVQIHPSSVLFRTKPECIIFNELVRTNQNYVRNLTRVDPLWLPELAPQYYAAEN</sequence>
<dbReference type="GO" id="GO:0005730">
    <property type="term" value="C:nucleolus"/>
    <property type="evidence" value="ECO:0007669"/>
    <property type="project" value="TreeGrafter"/>
</dbReference>
<dbReference type="Proteomes" id="UP000797356">
    <property type="component" value="Chromosome 1"/>
</dbReference>
<dbReference type="FunFam" id="3.40.50.300:FF:000007">
    <property type="entry name" value="Pre-mRNA-splicing factor ATP-dependent RNA helicase"/>
    <property type="match status" value="1"/>
</dbReference>
<keyword evidence="12" id="KW-0812">Transmembrane</keyword>
<dbReference type="PANTHER" id="PTHR18934">
    <property type="entry name" value="ATP-DEPENDENT RNA HELICASE"/>
    <property type="match status" value="1"/>
</dbReference>
<evidence type="ECO:0000256" key="6">
    <source>
        <dbReference type="ARBA" id="ARBA00022806"/>
    </source>
</evidence>
<evidence type="ECO:0000256" key="8">
    <source>
        <dbReference type="ARBA" id="ARBA00023187"/>
    </source>
</evidence>
<feature type="compositionally biased region" description="Polar residues" evidence="11">
    <location>
        <begin position="195"/>
        <end position="210"/>
    </location>
</feature>
<evidence type="ECO:0000259" key="14">
    <source>
        <dbReference type="PROSITE" id="PS51194"/>
    </source>
</evidence>
<keyword evidence="3" id="KW-0747">Spliceosome</keyword>
<dbReference type="Pfam" id="PF07717">
    <property type="entry name" value="OB_NTP_bind"/>
    <property type="match status" value="1"/>
</dbReference>
<keyword evidence="7" id="KW-0067">ATP-binding</keyword>
<dbReference type="Gene3D" id="3.40.50.300">
    <property type="entry name" value="P-loop containing nucleotide triphosphate hydrolases"/>
    <property type="match status" value="3"/>
</dbReference>
<protein>
    <recommendedName>
        <fullName evidence="1">RNA helicase</fullName>
        <ecNumber evidence="1">3.6.4.13</ecNumber>
    </recommendedName>
</protein>
<dbReference type="InterPro" id="IPR001650">
    <property type="entry name" value="Helicase_C-like"/>
</dbReference>
<dbReference type="InterPro" id="IPR018786">
    <property type="entry name" value="Mit_KHE1"/>
</dbReference>